<evidence type="ECO:0000313" key="2">
    <source>
        <dbReference type="EMBL" id="KAE9292648.1"/>
    </source>
</evidence>
<feature type="compositionally biased region" description="Polar residues" evidence="1">
    <location>
        <begin position="293"/>
        <end position="302"/>
    </location>
</feature>
<evidence type="ECO:0000256" key="1">
    <source>
        <dbReference type="SAM" id="MobiDB-lite"/>
    </source>
</evidence>
<dbReference type="Proteomes" id="UP000486351">
    <property type="component" value="Unassembled WGS sequence"/>
</dbReference>
<gene>
    <name evidence="2" type="ORF">PF008_g25008</name>
</gene>
<dbReference type="AlphaFoldDB" id="A0A6G0QL90"/>
<organism evidence="2 3">
    <name type="scientific">Phytophthora fragariae</name>
    <dbReference type="NCBI Taxonomy" id="53985"/>
    <lineage>
        <taxon>Eukaryota</taxon>
        <taxon>Sar</taxon>
        <taxon>Stramenopiles</taxon>
        <taxon>Oomycota</taxon>
        <taxon>Peronosporomycetes</taxon>
        <taxon>Peronosporales</taxon>
        <taxon>Peronosporaceae</taxon>
        <taxon>Phytophthora</taxon>
    </lineage>
</organism>
<proteinExistence type="predicted"/>
<sequence>MDLLTTRTITFNEFLREEEQLALRREDESPLRPIPVLLAAGESMIDYERDFERWLCIRNVTLNSLESYPEVERLFRLDYTNSKFMEIRRQNIAMETHPTQISVENTNERGVWKHNLGPNLRHSGDFLEYQGLRGRSELLNACVVPPDVFLQTMEHYGPNGRIQSEQPLRAIAIVLRPGETTAEYEENFRRWLSKKKVPRAVLDQDPEEERRFRQCFAYARAYEFKYRTRTRSEQHSLSQGFPRNYAFSKGKKRPPRQDVMTTPTPQIESGGGCQLKQIDEVVTVTGEVDNDADSCTSSTTISEPPFTPQSADDGGPGDWRFPDAELEHRVKIKQESRGNQAANSDHEDMTATIDINAQVKKPNADIYHAASLVLASSGEIDADSVEKDLVDDYVRSCGEIELNEAAIQDALSHLKDIADIEVDETMRQIDELKEFVNQEKQRRDATLVSLIAHEWKNKGNELEQLLLESADNDEVEMPHKNLVAIYEKLKQKRKEMLTLRIKLNNRLSWLKATDTDRDLQFQELRKISNTTAASMAYRSVLDEECRNLYLVLLRSNKTIRFLVIDAVEEAEHVWDTRD</sequence>
<name>A0A6G0QL90_9STRA</name>
<reference evidence="2 3" key="1">
    <citation type="submission" date="2018-09" db="EMBL/GenBank/DDBJ databases">
        <title>Genomic investigation of the strawberry pathogen Phytophthora fragariae indicates pathogenicity is determined by transcriptional variation in three key races.</title>
        <authorList>
            <person name="Adams T.M."/>
            <person name="Armitage A.D."/>
            <person name="Sobczyk M.K."/>
            <person name="Bates H.J."/>
            <person name="Dunwell J.M."/>
            <person name="Nellist C.F."/>
            <person name="Harrison R.J."/>
        </authorList>
    </citation>
    <scope>NUCLEOTIDE SEQUENCE [LARGE SCALE GENOMIC DNA]</scope>
    <source>
        <strain evidence="2 3">NOV-77</strain>
    </source>
</reference>
<comment type="caution">
    <text evidence="2">The sequence shown here is derived from an EMBL/GenBank/DDBJ whole genome shotgun (WGS) entry which is preliminary data.</text>
</comment>
<dbReference type="EMBL" id="QXFY01002767">
    <property type="protein sequence ID" value="KAE9292648.1"/>
    <property type="molecule type" value="Genomic_DNA"/>
</dbReference>
<evidence type="ECO:0000313" key="3">
    <source>
        <dbReference type="Proteomes" id="UP000486351"/>
    </source>
</evidence>
<feature type="region of interest" description="Disordered" evidence="1">
    <location>
        <begin position="233"/>
        <end position="271"/>
    </location>
</feature>
<feature type="region of interest" description="Disordered" evidence="1">
    <location>
        <begin position="289"/>
        <end position="322"/>
    </location>
</feature>
<protein>
    <submittedName>
        <fullName evidence="2">Uncharacterized protein</fullName>
    </submittedName>
</protein>
<accession>A0A6G0QL90</accession>